<evidence type="ECO:0000259" key="3">
    <source>
        <dbReference type="Pfam" id="PF02517"/>
    </source>
</evidence>
<gene>
    <name evidence="5" type="ORF">IV55_GL001716</name>
    <name evidence="4" type="ORF">LSI01_15860</name>
</gene>
<dbReference type="InterPro" id="IPR052710">
    <property type="entry name" value="CAAX_protease"/>
</dbReference>
<evidence type="ECO:0000313" key="6">
    <source>
        <dbReference type="Proteomes" id="UP000051139"/>
    </source>
</evidence>
<dbReference type="PATRIC" id="fig|348151.3.peg.1768"/>
<dbReference type="GO" id="GO:0004175">
    <property type="term" value="F:endopeptidase activity"/>
    <property type="evidence" value="ECO:0007669"/>
    <property type="project" value="UniProtKB-ARBA"/>
</dbReference>
<sequence length="227" mass="25311">MKAQPINPFKTIVAILIPLAELGLGTIAADLIHNQLASIIVNVIIFGAGLLLALYLYGDVLKADWPKFRAHIWRNLLLAIVGVFALYALLAATRLIIKPSASAAAMPVLLSANPAAIGIIASLTSLFAPFTEEIIFRHVLFYQWRGRGWLTGVMFVVSAIAFGLVHWFNFNGDLLQTVPYMFTGVFFAAIYYFSKNIWQNIMTHFFFDFIQFLSAIFVFVMSLLMAQ</sequence>
<dbReference type="Proteomes" id="UP000321429">
    <property type="component" value="Unassembled WGS sequence"/>
</dbReference>
<evidence type="ECO:0000256" key="2">
    <source>
        <dbReference type="SAM" id="Phobius"/>
    </source>
</evidence>
<keyword evidence="2" id="KW-0812">Transmembrane</keyword>
<feature type="transmembrane region" description="Helical" evidence="2">
    <location>
        <begin position="76"/>
        <end position="97"/>
    </location>
</feature>
<comment type="caution">
    <text evidence="5">The sequence shown here is derived from an EMBL/GenBank/DDBJ whole genome shotgun (WGS) entry which is preliminary data.</text>
</comment>
<evidence type="ECO:0000256" key="1">
    <source>
        <dbReference type="ARBA" id="ARBA00009067"/>
    </source>
</evidence>
<feature type="domain" description="CAAX prenyl protease 2/Lysostaphin resistance protein A-like" evidence="3">
    <location>
        <begin position="121"/>
        <end position="210"/>
    </location>
</feature>
<dbReference type="STRING" id="348151.IV55_GL001716"/>
<keyword evidence="6" id="KW-1185">Reference proteome</keyword>
<keyword evidence="2" id="KW-1133">Transmembrane helix</keyword>
<reference evidence="5 6" key="1">
    <citation type="journal article" date="2015" name="Genome Announc.">
        <title>Expanding the biotechnology potential of lactobacilli through comparative genomics of 213 strains and associated genera.</title>
        <authorList>
            <person name="Sun Z."/>
            <person name="Harris H.M."/>
            <person name="McCann A."/>
            <person name="Guo C."/>
            <person name="Argimon S."/>
            <person name="Zhang W."/>
            <person name="Yang X."/>
            <person name="Jeffery I.B."/>
            <person name="Cooney J.C."/>
            <person name="Kagawa T.F."/>
            <person name="Liu W."/>
            <person name="Song Y."/>
            <person name="Salvetti E."/>
            <person name="Wrobel A."/>
            <person name="Rasinkangas P."/>
            <person name="Parkhill J."/>
            <person name="Rea M.C."/>
            <person name="O'Sullivan O."/>
            <person name="Ritari J."/>
            <person name="Douillard F.P."/>
            <person name="Paul Ross R."/>
            <person name="Yang R."/>
            <person name="Briner A.E."/>
            <person name="Felis G.E."/>
            <person name="de Vos W.M."/>
            <person name="Barrangou R."/>
            <person name="Klaenhammer T.R."/>
            <person name="Caufield P.W."/>
            <person name="Cui Y."/>
            <person name="Zhang H."/>
            <person name="O'Toole P.W."/>
        </authorList>
    </citation>
    <scope>NUCLEOTIDE SEQUENCE [LARGE SCALE GENOMIC DNA]</scope>
    <source>
        <strain evidence="5 6">DSM 22696</strain>
    </source>
</reference>
<keyword evidence="2" id="KW-0472">Membrane</keyword>
<proteinExistence type="inferred from homology"/>
<feature type="transmembrane region" description="Helical" evidence="2">
    <location>
        <begin position="12"/>
        <end position="29"/>
    </location>
</feature>
<feature type="transmembrane region" description="Helical" evidence="2">
    <location>
        <begin position="103"/>
        <end position="128"/>
    </location>
</feature>
<dbReference type="AlphaFoldDB" id="A0A0R2L2X1"/>
<dbReference type="PANTHER" id="PTHR36435">
    <property type="entry name" value="SLR1288 PROTEIN"/>
    <property type="match status" value="1"/>
</dbReference>
<dbReference type="InterPro" id="IPR003675">
    <property type="entry name" value="Rce1/LyrA-like_dom"/>
</dbReference>
<accession>A0A0R2L2X1</accession>
<dbReference type="PANTHER" id="PTHR36435:SF1">
    <property type="entry name" value="CAAX AMINO TERMINAL PROTEASE FAMILY PROTEIN"/>
    <property type="match status" value="1"/>
</dbReference>
<evidence type="ECO:0000313" key="4">
    <source>
        <dbReference type="EMBL" id="GEK29275.1"/>
    </source>
</evidence>
<evidence type="ECO:0000313" key="7">
    <source>
        <dbReference type="Proteomes" id="UP000321429"/>
    </source>
</evidence>
<dbReference type="Proteomes" id="UP000051139">
    <property type="component" value="Unassembled WGS sequence"/>
</dbReference>
<reference evidence="4 7" key="2">
    <citation type="submission" date="2019-07" db="EMBL/GenBank/DDBJ databases">
        <title>Whole genome shotgun sequence of Lactobacillus siliginis NBRC 101315.</title>
        <authorList>
            <person name="Hosoyama A."/>
            <person name="Uohara A."/>
            <person name="Ohji S."/>
            <person name="Ichikawa N."/>
        </authorList>
    </citation>
    <scope>NUCLEOTIDE SEQUENCE [LARGE SCALE GENOMIC DNA]</scope>
    <source>
        <strain evidence="4 7">NBRC 101315</strain>
    </source>
</reference>
<dbReference type="EMBL" id="BJUD01000042">
    <property type="protein sequence ID" value="GEK29275.1"/>
    <property type="molecule type" value="Genomic_DNA"/>
</dbReference>
<dbReference type="RefSeq" id="WP_057810247.1">
    <property type="nucleotide sequence ID" value="NZ_BJUD01000042.1"/>
</dbReference>
<feature type="transmembrane region" description="Helical" evidence="2">
    <location>
        <begin position="174"/>
        <end position="193"/>
    </location>
</feature>
<protein>
    <submittedName>
        <fullName evidence="5">ABC superfamily ATP binding cassette transporter permease subunit</fullName>
    </submittedName>
</protein>
<dbReference type="EMBL" id="JQCB01000006">
    <property type="protein sequence ID" value="KRN96035.1"/>
    <property type="molecule type" value="Genomic_DNA"/>
</dbReference>
<feature type="transmembrane region" description="Helical" evidence="2">
    <location>
        <begin position="149"/>
        <end position="168"/>
    </location>
</feature>
<feature type="transmembrane region" description="Helical" evidence="2">
    <location>
        <begin position="35"/>
        <end position="56"/>
    </location>
</feature>
<dbReference type="OrthoDB" id="2817162at2"/>
<dbReference type="GO" id="GO:0080120">
    <property type="term" value="P:CAAX-box protein maturation"/>
    <property type="evidence" value="ECO:0007669"/>
    <property type="project" value="UniProtKB-ARBA"/>
</dbReference>
<organism evidence="5 6">
    <name type="scientific">Furfurilactobacillus siliginis</name>
    <dbReference type="NCBI Taxonomy" id="348151"/>
    <lineage>
        <taxon>Bacteria</taxon>
        <taxon>Bacillati</taxon>
        <taxon>Bacillota</taxon>
        <taxon>Bacilli</taxon>
        <taxon>Lactobacillales</taxon>
        <taxon>Lactobacillaceae</taxon>
        <taxon>Furfurilactobacillus</taxon>
    </lineage>
</organism>
<feature type="transmembrane region" description="Helical" evidence="2">
    <location>
        <begin position="205"/>
        <end position="226"/>
    </location>
</feature>
<comment type="similarity">
    <text evidence="1">Belongs to the UPF0177 family.</text>
</comment>
<evidence type="ECO:0000313" key="5">
    <source>
        <dbReference type="EMBL" id="KRN96035.1"/>
    </source>
</evidence>
<name>A0A0R2L2X1_9LACO</name>
<dbReference type="Pfam" id="PF02517">
    <property type="entry name" value="Rce1-like"/>
    <property type="match status" value="1"/>
</dbReference>